<accession>A0A834SZ56</accession>
<proteinExistence type="predicted"/>
<gene>
    <name evidence="2" type="ORF">G2W53_033372</name>
</gene>
<evidence type="ECO:0000256" key="1">
    <source>
        <dbReference type="SAM" id="MobiDB-lite"/>
    </source>
</evidence>
<name>A0A834SZ56_9FABA</name>
<dbReference type="EMBL" id="JAAIUW010000010">
    <property type="protein sequence ID" value="KAF7812396.1"/>
    <property type="molecule type" value="Genomic_DNA"/>
</dbReference>
<comment type="caution">
    <text evidence="2">The sequence shown here is derived from an EMBL/GenBank/DDBJ whole genome shotgun (WGS) entry which is preliminary data.</text>
</comment>
<feature type="region of interest" description="Disordered" evidence="1">
    <location>
        <begin position="83"/>
        <end position="176"/>
    </location>
</feature>
<protein>
    <submittedName>
        <fullName evidence="2">Uncharacterized protein</fullName>
    </submittedName>
</protein>
<organism evidence="2 3">
    <name type="scientific">Senna tora</name>
    <dbReference type="NCBI Taxonomy" id="362788"/>
    <lineage>
        <taxon>Eukaryota</taxon>
        <taxon>Viridiplantae</taxon>
        <taxon>Streptophyta</taxon>
        <taxon>Embryophyta</taxon>
        <taxon>Tracheophyta</taxon>
        <taxon>Spermatophyta</taxon>
        <taxon>Magnoliopsida</taxon>
        <taxon>eudicotyledons</taxon>
        <taxon>Gunneridae</taxon>
        <taxon>Pentapetalae</taxon>
        <taxon>rosids</taxon>
        <taxon>fabids</taxon>
        <taxon>Fabales</taxon>
        <taxon>Fabaceae</taxon>
        <taxon>Caesalpinioideae</taxon>
        <taxon>Cassia clade</taxon>
        <taxon>Senna</taxon>
    </lineage>
</organism>
<dbReference type="AlphaFoldDB" id="A0A834SZ56"/>
<feature type="compositionally biased region" description="Pro residues" evidence="1">
    <location>
        <begin position="87"/>
        <end position="127"/>
    </location>
</feature>
<evidence type="ECO:0000313" key="2">
    <source>
        <dbReference type="EMBL" id="KAF7812396.1"/>
    </source>
</evidence>
<dbReference type="Proteomes" id="UP000634136">
    <property type="component" value="Unassembled WGS sequence"/>
</dbReference>
<sequence>MSLSVVKRCVSPLHSLAVAVELYNVSRTAHNRRTEKGSHHRGDITVFASHAAVTVFASSSVEPRKPSCLCVYMRDSFSLTRIDDPPIVVPSPPTVAPSPPTIVPSPTAPYPPIAPSPPIESSPPIAPSPHSFVHSNPQHDNEEPQIDNEQPPHLYGRSWGKDPTDGKTWIYPDKNT</sequence>
<evidence type="ECO:0000313" key="3">
    <source>
        <dbReference type="Proteomes" id="UP000634136"/>
    </source>
</evidence>
<keyword evidence="3" id="KW-1185">Reference proteome</keyword>
<reference evidence="2" key="1">
    <citation type="submission" date="2020-09" db="EMBL/GenBank/DDBJ databases">
        <title>Genome-Enabled Discovery of Anthraquinone Biosynthesis in Senna tora.</title>
        <authorList>
            <person name="Kang S.-H."/>
            <person name="Pandey R.P."/>
            <person name="Lee C.-M."/>
            <person name="Sim J.-S."/>
            <person name="Jeong J.-T."/>
            <person name="Choi B.-S."/>
            <person name="Jung M."/>
            <person name="Ginzburg D."/>
            <person name="Zhao K."/>
            <person name="Won S.Y."/>
            <person name="Oh T.-J."/>
            <person name="Yu Y."/>
            <person name="Kim N.-H."/>
            <person name="Lee O.R."/>
            <person name="Lee T.-H."/>
            <person name="Bashyal P."/>
            <person name="Kim T.-S."/>
            <person name="Lee W.-H."/>
            <person name="Kawkins C."/>
            <person name="Kim C.-K."/>
            <person name="Kim J.S."/>
            <person name="Ahn B.O."/>
            <person name="Rhee S.Y."/>
            <person name="Sohng J.K."/>
        </authorList>
    </citation>
    <scope>NUCLEOTIDE SEQUENCE</scope>
    <source>
        <tissue evidence="2">Leaf</tissue>
    </source>
</reference>